<evidence type="ECO:0000313" key="4">
    <source>
        <dbReference type="Proteomes" id="UP000426444"/>
    </source>
</evidence>
<evidence type="ECO:0000256" key="1">
    <source>
        <dbReference type="SAM" id="Coils"/>
    </source>
</evidence>
<gene>
    <name evidence="3" type="ORF">SYNTR_1886</name>
</gene>
<feature type="transmembrane region" description="Helical" evidence="2">
    <location>
        <begin position="78"/>
        <end position="99"/>
    </location>
</feature>
<reference evidence="4" key="1">
    <citation type="journal article" date="2019" name="Microbiology">
        <title>Complete Genome Sequence of an Uncultured Bacterium of the Candidate Phylum Bipolaricaulota.</title>
        <authorList>
            <person name="Kadnikov V.V."/>
            <person name="Mardanov A.V."/>
            <person name="Beletsky A.V."/>
            <person name="Frank Y.A."/>
            <person name="Karnachuk O.V."/>
            <person name="Ravin N.V."/>
        </authorList>
    </citation>
    <scope>NUCLEOTIDE SEQUENCE [LARGE SCALE GENOMIC DNA]</scope>
</reference>
<keyword evidence="2" id="KW-0812">Transmembrane</keyword>
<proteinExistence type="predicted"/>
<keyword evidence="4" id="KW-1185">Reference proteome</keyword>
<keyword evidence="1" id="KW-0175">Coiled coil</keyword>
<feature type="coiled-coil region" evidence="1">
    <location>
        <begin position="24"/>
        <end position="51"/>
    </location>
</feature>
<dbReference type="AlphaFoldDB" id="A0A6I6DKK7"/>
<evidence type="ECO:0000313" key="3">
    <source>
        <dbReference type="EMBL" id="QGU00480.1"/>
    </source>
</evidence>
<sequence length="105" mass="12250">MSRTQRDISIAIVIMMLILLYFQFNDYQTQVERHENAIKFWTEEVPKVQEEYPEFSPKDAEEALAREEALYARQVQTIAIKSGLIVLVSGLAIAAVYYLPRRNIR</sequence>
<dbReference type="EMBL" id="CP046457">
    <property type="protein sequence ID" value="QGU00480.1"/>
    <property type="molecule type" value="Genomic_DNA"/>
</dbReference>
<keyword evidence="2" id="KW-0472">Membrane</keyword>
<keyword evidence="2" id="KW-1133">Transmembrane helix</keyword>
<dbReference type="KEGG" id="salq:SYNTR_1886"/>
<feature type="transmembrane region" description="Helical" evidence="2">
    <location>
        <begin position="7"/>
        <end position="24"/>
    </location>
</feature>
<dbReference type="RefSeq" id="WP_156204257.1">
    <property type="nucleotide sequence ID" value="NZ_CP046457.1"/>
</dbReference>
<organism evidence="3 4">
    <name type="scientific">Candidatus Syntrophocurvum alkaliphilum</name>
    <dbReference type="NCBI Taxonomy" id="2293317"/>
    <lineage>
        <taxon>Bacteria</taxon>
        <taxon>Bacillati</taxon>
        <taxon>Bacillota</taxon>
        <taxon>Clostridia</taxon>
        <taxon>Eubacteriales</taxon>
        <taxon>Syntrophomonadaceae</taxon>
        <taxon>Candidatus Syntrophocurvum</taxon>
    </lineage>
</organism>
<protein>
    <submittedName>
        <fullName evidence="3">Uncharacterized protein</fullName>
    </submittedName>
</protein>
<evidence type="ECO:0000256" key="2">
    <source>
        <dbReference type="SAM" id="Phobius"/>
    </source>
</evidence>
<accession>A0A6I6DKK7</accession>
<name>A0A6I6DKK7_9FIRM</name>
<dbReference type="Proteomes" id="UP000426444">
    <property type="component" value="Chromosome"/>
</dbReference>